<keyword evidence="8" id="KW-1185">Reference proteome</keyword>
<dbReference type="RefSeq" id="WP_245535556.1">
    <property type="nucleotide sequence ID" value="NZ_JAWXXV010000001.1"/>
</dbReference>
<organism evidence="7 8">
    <name type="scientific">Sphingomonas echinoides</name>
    <dbReference type="NCBI Taxonomy" id="59803"/>
    <lineage>
        <taxon>Bacteria</taxon>
        <taxon>Pseudomonadati</taxon>
        <taxon>Pseudomonadota</taxon>
        <taxon>Alphaproteobacteria</taxon>
        <taxon>Sphingomonadales</taxon>
        <taxon>Sphingomonadaceae</taxon>
        <taxon>Sphingomonas</taxon>
    </lineage>
</organism>
<protein>
    <submittedName>
        <fullName evidence="7">Cytochrome c</fullName>
    </submittedName>
</protein>
<accession>A0ABU4PKD7</accession>
<dbReference type="InterPro" id="IPR009056">
    <property type="entry name" value="Cyt_c-like_dom"/>
</dbReference>
<reference evidence="7 8" key="1">
    <citation type="submission" date="2023-11" db="EMBL/GenBank/DDBJ databases">
        <title>MicrobeMod: A computational toolkit for identifying prokaryotic methylation and restriction-modification with nanopore sequencing.</title>
        <authorList>
            <person name="Crits-Christoph A."/>
            <person name="Kang S.C."/>
            <person name="Lee H."/>
            <person name="Ostrov N."/>
        </authorList>
    </citation>
    <scope>NUCLEOTIDE SEQUENCE [LARGE SCALE GENOMIC DNA]</scope>
    <source>
        <strain evidence="7 8">ATCC 14820</strain>
    </source>
</reference>
<evidence type="ECO:0000256" key="3">
    <source>
        <dbReference type="ARBA" id="ARBA00023004"/>
    </source>
</evidence>
<keyword evidence="5" id="KW-0472">Membrane</keyword>
<evidence type="ECO:0000313" key="7">
    <source>
        <dbReference type="EMBL" id="MDX5983204.1"/>
    </source>
</evidence>
<evidence type="ECO:0000256" key="4">
    <source>
        <dbReference type="PROSITE-ProRule" id="PRU00433"/>
    </source>
</evidence>
<evidence type="ECO:0000256" key="2">
    <source>
        <dbReference type="ARBA" id="ARBA00022723"/>
    </source>
</evidence>
<feature type="domain" description="Cytochrome c" evidence="6">
    <location>
        <begin position="95"/>
        <end position="180"/>
    </location>
</feature>
<dbReference type="Pfam" id="PF13442">
    <property type="entry name" value="Cytochrome_CBB3"/>
    <property type="match status" value="1"/>
</dbReference>
<dbReference type="SUPFAM" id="SSF46626">
    <property type="entry name" value="Cytochrome c"/>
    <property type="match status" value="1"/>
</dbReference>
<evidence type="ECO:0000313" key="8">
    <source>
        <dbReference type="Proteomes" id="UP001279660"/>
    </source>
</evidence>
<keyword evidence="1 4" id="KW-0349">Heme</keyword>
<dbReference type="Proteomes" id="UP001279660">
    <property type="component" value="Unassembled WGS sequence"/>
</dbReference>
<keyword evidence="5" id="KW-1133">Transmembrane helix</keyword>
<gene>
    <name evidence="7" type="ORF">SIL82_02945</name>
</gene>
<dbReference type="InterPro" id="IPR036909">
    <property type="entry name" value="Cyt_c-like_dom_sf"/>
</dbReference>
<comment type="caution">
    <text evidence="7">The sequence shown here is derived from an EMBL/GenBank/DDBJ whole genome shotgun (WGS) entry which is preliminary data.</text>
</comment>
<feature type="transmembrane region" description="Helical" evidence="5">
    <location>
        <begin position="30"/>
        <end position="53"/>
    </location>
</feature>
<evidence type="ECO:0000256" key="1">
    <source>
        <dbReference type="ARBA" id="ARBA00022617"/>
    </source>
</evidence>
<evidence type="ECO:0000259" key="6">
    <source>
        <dbReference type="PROSITE" id="PS51007"/>
    </source>
</evidence>
<evidence type="ECO:0000256" key="5">
    <source>
        <dbReference type="SAM" id="Phobius"/>
    </source>
</evidence>
<sequence>MKSSIVQRLSAGEDAMEDSRKAWLRRHFPSVGFVAAAALAGGALAGIVVYVGAYDIGADAPHSKPVYWLVEQFRDRSIAVRSRDISVPANLMDVKRLQSGAGLYTEMCSGCHLAPGLEKSEISQGLYPRAPELFREPQRSAKEQFWIIKHGVKLTAMPAWGKTHSDELIWDMVAFVRQMPKMSPAQYQAVISSAPEDHDAMMKDMPGMTKTMP</sequence>
<dbReference type="EMBL" id="JAWXXV010000001">
    <property type="protein sequence ID" value="MDX5983204.1"/>
    <property type="molecule type" value="Genomic_DNA"/>
</dbReference>
<keyword evidence="5" id="KW-0812">Transmembrane</keyword>
<dbReference type="PROSITE" id="PS51007">
    <property type="entry name" value="CYTC"/>
    <property type="match status" value="1"/>
</dbReference>
<keyword evidence="3 4" id="KW-0408">Iron</keyword>
<dbReference type="Gene3D" id="1.10.760.10">
    <property type="entry name" value="Cytochrome c-like domain"/>
    <property type="match status" value="1"/>
</dbReference>
<name>A0ABU4PKD7_9SPHN</name>
<keyword evidence="2 4" id="KW-0479">Metal-binding</keyword>
<proteinExistence type="predicted"/>